<feature type="signal peptide" evidence="1">
    <location>
        <begin position="1"/>
        <end position="24"/>
    </location>
</feature>
<dbReference type="SUPFAM" id="SSF48726">
    <property type="entry name" value="Immunoglobulin"/>
    <property type="match status" value="1"/>
</dbReference>
<evidence type="ECO:0000259" key="2">
    <source>
        <dbReference type="Pfam" id="PF07679"/>
    </source>
</evidence>
<dbReference type="EMBL" id="NNAY01000165">
    <property type="protein sequence ID" value="OXU30381.1"/>
    <property type="molecule type" value="Genomic_DNA"/>
</dbReference>
<comment type="caution">
    <text evidence="3">The sequence shown here is derived from an EMBL/GenBank/DDBJ whole genome shotgun (WGS) entry which is preliminary data.</text>
</comment>
<feature type="domain" description="Immunoglobulin I-set" evidence="2">
    <location>
        <begin position="151"/>
        <end position="248"/>
    </location>
</feature>
<reference evidence="3 4" key="1">
    <citation type="journal article" date="2017" name="Curr. Biol.">
        <title>The Evolution of Venom by Co-option of Single-Copy Genes.</title>
        <authorList>
            <person name="Martinson E.O."/>
            <person name="Mrinalini"/>
            <person name="Kelkar Y.D."/>
            <person name="Chang C.H."/>
            <person name="Werren J.H."/>
        </authorList>
    </citation>
    <scope>NUCLEOTIDE SEQUENCE [LARGE SCALE GENOMIC DNA]</scope>
    <source>
        <strain evidence="3 4">Alberta</strain>
        <tissue evidence="3">Whole body</tissue>
    </source>
</reference>
<evidence type="ECO:0000313" key="3">
    <source>
        <dbReference type="EMBL" id="OXU30381.1"/>
    </source>
</evidence>
<dbReference type="Proteomes" id="UP000215335">
    <property type="component" value="Unassembled WGS sequence"/>
</dbReference>
<accession>A0A232FI13</accession>
<name>A0A232FI13_9HYME</name>
<dbReference type="InterPro" id="IPR036179">
    <property type="entry name" value="Ig-like_dom_sf"/>
</dbReference>
<keyword evidence="4" id="KW-1185">Reference proteome</keyword>
<dbReference type="InterPro" id="IPR013098">
    <property type="entry name" value="Ig_I-set"/>
</dbReference>
<dbReference type="STRING" id="543379.A0A232FI13"/>
<evidence type="ECO:0000313" key="4">
    <source>
        <dbReference type="Proteomes" id="UP000215335"/>
    </source>
</evidence>
<protein>
    <recommendedName>
        <fullName evidence="2">Immunoglobulin I-set domain-containing protein</fullName>
    </recommendedName>
</protein>
<dbReference type="Pfam" id="PF07679">
    <property type="entry name" value="I-set"/>
    <property type="match status" value="1"/>
</dbReference>
<organism evidence="3 4">
    <name type="scientific">Trichomalopsis sarcophagae</name>
    <dbReference type="NCBI Taxonomy" id="543379"/>
    <lineage>
        <taxon>Eukaryota</taxon>
        <taxon>Metazoa</taxon>
        <taxon>Ecdysozoa</taxon>
        <taxon>Arthropoda</taxon>
        <taxon>Hexapoda</taxon>
        <taxon>Insecta</taxon>
        <taxon>Pterygota</taxon>
        <taxon>Neoptera</taxon>
        <taxon>Endopterygota</taxon>
        <taxon>Hymenoptera</taxon>
        <taxon>Apocrita</taxon>
        <taxon>Proctotrupomorpha</taxon>
        <taxon>Chalcidoidea</taxon>
        <taxon>Pteromalidae</taxon>
        <taxon>Pteromalinae</taxon>
        <taxon>Trichomalopsis</taxon>
    </lineage>
</organism>
<proteinExistence type="predicted"/>
<dbReference type="Gene3D" id="2.60.40.10">
    <property type="entry name" value="Immunoglobulins"/>
    <property type="match status" value="1"/>
</dbReference>
<feature type="chain" id="PRO_5012127336" description="Immunoglobulin I-set domain-containing protein" evidence="1">
    <location>
        <begin position="25"/>
        <end position="265"/>
    </location>
</feature>
<evidence type="ECO:0000256" key="1">
    <source>
        <dbReference type="SAM" id="SignalP"/>
    </source>
</evidence>
<sequence length="265" mass="30228">MFTHRCSSSVVLLSTVLLTAYVASTPAVGREKRDILVKPDVYRCKKHKEVTLTTNAEKHGDKVYQAGQLLEAECKIVDVDSTHEISIYLDDEPLELLKSDDPNNRKASRVLAVSDNGKRLRCIASDNNGKPEHHEALREIEVYFPPQPQAQADVERCDYKIGENAVINVDVYANPRPTFKWSANPDKYMKDKDYDKSNRFRIQSTEDLGKGHWLVKLSIDELRQSDFERFYYLQASNQLGSSSYVVFIKIHCDEEQRSNSLANGI</sequence>
<dbReference type="AlphaFoldDB" id="A0A232FI13"/>
<dbReference type="InterPro" id="IPR013783">
    <property type="entry name" value="Ig-like_fold"/>
</dbReference>
<gene>
    <name evidence="3" type="ORF">TSAR_009666</name>
</gene>
<keyword evidence="1" id="KW-0732">Signal</keyword>